<dbReference type="PANTHER" id="PTHR30466">
    <property type="entry name" value="FLAVIN REDUCTASE"/>
    <property type="match status" value="1"/>
</dbReference>
<feature type="domain" description="Flavin reductase like" evidence="2">
    <location>
        <begin position="12"/>
        <end position="156"/>
    </location>
</feature>
<accession>A0A1R2AW62</accession>
<keyword evidence="4" id="KW-1185">Reference proteome</keyword>
<dbReference type="OrthoDB" id="10463144at2759"/>
<gene>
    <name evidence="3" type="ORF">SteCoe_33684</name>
</gene>
<evidence type="ECO:0000259" key="2">
    <source>
        <dbReference type="Pfam" id="PF01613"/>
    </source>
</evidence>
<dbReference type="InterPro" id="IPR050268">
    <property type="entry name" value="NADH-dep_flavin_reductase"/>
</dbReference>
<dbReference type="Proteomes" id="UP000187209">
    <property type="component" value="Unassembled WGS sequence"/>
</dbReference>
<proteinExistence type="predicted"/>
<evidence type="ECO:0000313" key="3">
    <source>
        <dbReference type="EMBL" id="OMJ68764.1"/>
    </source>
</evidence>
<dbReference type="Gene3D" id="2.30.110.10">
    <property type="entry name" value="Electron Transport, Fmn-binding Protein, Chain A"/>
    <property type="match status" value="1"/>
</dbReference>
<evidence type="ECO:0000256" key="1">
    <source>
        <dbReference type="ARBA" id="ARBA00023002"/>
    </source>
</evidence>
<evidence type="ECO:0000313" key="4">
    <source>
        <dbReference type="Proteomes" id="UP000187209"/>
    </source>
</evidence>
<organism evidence="3 4">
    <name type="scientific">Stentor coeruleus</name>
    <dbReference type="NCBI Taxonomy" id="5963"/>
    <lineage>
        <taxon>Eukaryota</taxon>
        <taxon>Sar</taxon>
        <taxon>Alveolata</taxon>
        <taxon>Ciliophora</taxon>
        <taxon>Postciliodesmatophora</taxon>
        <taxon>Heterotrichea</taxon>
        <taxon>Heterotrichida</taxon>
        <taxon>Stentoridae</taxon>
        <taxon>Stentor</taxon>
    </lineage>
</organism>
<dbReference type="GO" id="GO:0010181">
    <property type="term" value="F:FMN binding"/>
    <property type="evidence" value="ECO:0007669"/>
    <property type="project" value="InterPro"/>
</dbReference>
<dbReference type="Pfam" id="PF01613">
    <property type="entry name" value="Flavin_Reduct"/>
    <property type="match status" value="1"/>
</dbReference>
<dbReference type="EMBL" id="MPUH01001284">
    <property type="protein sequence ID" value="OMJ68764.1"/>
    <property type="molecule type" value="Genomic_DNA"/>
</dbReference>
<sequence>MDKILRQVYAEFRFPVGIMTTVVKKNNGMLIKGDLRGCTISSFRVLEDDKCFFSFNKTRIMASALDKDFAFHYLISEQMELAKKFSLNGMSCEDQFTDVKYEMRNGLPVLMDYHSLVIGTICETLDVGDCLVYIGKVEFAECLKDQPILHYKHRKFS</sequence>
<dbReference type="InterPro" id="IPR002563">
    <property type="entry name" value="Flavin_Rdtase-like_dom"/>
</dbReference>
<dbReference type="AlphaFoldDB" id="A0A1R2AW62"/>
<name>A0A1R2AW62_9CILI</name>
<protein>
    <recommendedName>
        <fullName evidence="2">Flavin reductase like domain-containing protein</fullName>
    </recommendedName>
</protein>
<comment type="caution">
    <text evidence="3">The sequence shown here is derived from an EMBL/GenBank/DDBJ whole genome shotgun (WGS) entry which is preliminary data.</text>
</comment>
<dbReference type="SUPFAM" id="SSF50475">
    <property type="entry name" value="FMN-binding split barrel"/>
    <property type="match status" value="1"/>
</dbReference>
<dbReference type="InterPro" id="IPR012349">
    <property type="entry name" value="Split_barrel_FMN-bd"/>
</dbReference>
<keyword evidence="1" id="KW-0560">Oxidoreductase</keyword>
<dbReference type="GO" id="GO:0042602">
    <property type="term" value="F:riboflavin reductase (NADPH) activity"/>
    <property type="evidence" value="ECO:0007669"/>
    <property type="project" value="TreeGrafter"/>
</dbReference>
<reference evidence="3 4" key="1">
    <citation type="submission" date="2016-11" db="EMBL/GenBank/DDBJ databases">
        <title>The macronuclear genome of Stentor coeruleus: a giant cell with tiny introns.</title>
        <authorList>
            <person name="Slabodnick M."/>
            <person name="Ruby J.G."/>
            <person name="Reiff S.B."/>
            <person name="Swart E.C."/>
            <person name="Gosai S."/>
            <person name="Prabakaran S."/>
            <person name="Witkowska E."/>
            <person name="Larue G.E."/>
            <person name="Fisher S."/>
            <person name="Freeman R.M."/>
            <person name="Gunawardena J."/>
            <person name="Chu W."/>
            <person name="Stover N.A."/>
            <person name="Gregory B.D."/>
            <person name="Nowacki M."/>
            <person name="Derisi J."/>
            <person name="Roy S.W."/>
            <person name="Marshall W.F."/>
            <person name="Sood P."/>
        </authorList>
    </citation>
    <scope>NUCLEOTIDE SEQUENCE [LARGE SCALE GENOMIC DNA]</scope>
    <source>
        <strain evidence="3">WM001</strain>
    </source>
</reference>
<dbReference type="PANTHER" id="PTHR30466:SF1">
    <property type="entry name" value="FMN REDUCTASE (NADH) RUTF"/>
    <property type="match status" value="1"/>
</dbReference>